<comment type="caution">
    <text evidence="2">The sequence shown here is derived from an EMBL/GenBank/DDBJ whole genome shotgun (WGS) entry which is preliminary data.</text>
</comment>
<protein>
    <submittedName>
        <fullName evidence="2">GNAT family N-acetyltransferase</fullName>
    </submittedName>
</protein>
<dbReference type="PANTHER" id="PTHR43792:SF1">
    <property type="entry name" value="N-ACETYLTRANSFERASE DOMAIN-CONTAINING PROTEIN"/>
    <property type="match status" value="1"/>
</dbReference>
<dbReference type="InterPro" id="IPR051531">
    <property type="entry name" value="N-acetyltransferase"/>
</dbReference>
<gene>
    <name evidence="2" type="ORF">Q9R02_14215</name>
</gene>
<dbReference type="PANTHER" id="PTHR43792">
    <property type="entry name" value="GNAT FAMILY, PUTATIVE (AFU_ORTHOLOGUE AFUA_3G00765)-RELATED-RELATED"/>
    <property type="match status" value="1"/>
</dbReference>
<name>A0ABT9IRT9_9MICC</name>
<dbReference type="Gene3D" id="3.40.630.30">
    <property type="match status" value="1"/>
</dbReference>
<reference evidence="2 3" key="1">
    <citation type="submission" date="2023-08" db="EMBL/GenBank/DDBJ databases">
        <title>Arthrobacter horti sp. nov., isolated from forest soil.</title>
        <authorList>
            <person name="Park M."/>
        </authorList>
    </citation>
    <scope>NUCLEOTIDE SEQUENCE [LARGE SCALE GENOMIC DNA]</scope>
    <source>
        <strain evidence="2 3">YJM1</strain>
    </source>
</reference>
<evidence type="ECO:0000313" key="3">
    <source>
        <dbReference type="Proteomes" id="UP001232725"/>
    </source>
</evidence>
<dbReference type="Proteomes" id="UP001232725">
    <property type="component" value="Unassembled WGS sequence"/>
</dbReference>
<keyword evidence="3" id="KW-1185">Reference proteome</keyword>
<dbReference type="InterPro" id="IPR016181">
    <property type="entry name" value="Acyl_CoA_acyltransferase"/>
</dbReference>
<dbReference type="PROSITE" id="PS51186">
    <property type="entry name" value="GNAT"/>
    <property type="match status" value="1"/>
</dbReference>
<evidence type="ECO:0000259" key="1">
    <source>
        <dbReference type="PROSITE" id="PS51186"/>
    </source>
</evidence>
<dbReference type="RefSeq" id="WP_305997362.1">
    <property type="nucleotide sequence ID" value="NZ_JAVALS010000013.1"/>
</dbReference>
<dbReference type="EMBL" id="JAVALS010000013">
    <property type="protein sequence ID" value="MDP5228315.1"/>
    <property type="molecule type" value="Genomic_DNA"/>
</dbReference>
<dbReference type="Pfam" id="PF13302">
    <property type="entry name" value="Acetyltransf_3"/>
    <property type="match status" value="1"/>
</dbReference>
<dbReference type="SUPFAM" id="SSF55729">
    <property type="entry name" value="Acyl-CoA N-acyltransferases (Nat)"/>
    <property type="match status" value="1"/>
</dbReference>
<proteinExistence type="predicted"/>
<sequence length="181" mass="20267">MQPRLEDEVLRIPTLADVPRIHELYSDPRVWEHAPRGRHVTLESTRALVEYFITCWERDGLGPWLVEDKASGRLLGTCGCTLRNNAHWNLGYRFTPAAQGRGLATKVARLALAAAAEANGALPRVASILEHNHASVRVATRVGLTLRFRGNDDDGQEPHAMRLLYADRRLDEEMVSLVLGR</sequence>
<accession>A0ABT9IRT9</accession>
<organism evidence="2 3">
    <name type="scientific">Arthrobacter horti</name>
    <dbReference type="NCBI Taxonomy" id="3068273"/>
    <lineage>
        <taxon>Bacteria</taxon>
        <taxon>Bacillati</taxon>
        <taxon>Actinomycetota</taxon>
        <taxon>Actinomycetes</taxon>
        <taxon>Micrococcales</taxon>
        <taxon>Micrococcaceae</taxon>
        <taxon>Arthrobacter</taxon>
    </lineage>
</organism>
<evidence type="ECO:0000313" key="2">
    <source>
        <dbReference type="EMBL" id="MDP5228315.1"/>
    </source>
</evidence>
<feature type="domain" description="N-acetyltransferase" evidence="1">
    <location>
        <begin position="8"/>
        <end position="171"/>
    </location>
</feature>
<dbReference type="InterPro" id="IPR000182">
    <property type="entry name" value="GNAT_dom"/>
</dbReference>